<dbReference type="InterPro" id="IPR024584">
    <property type="entry name" value="Tuberin_N"/>
</dbReference>
<feature type="domain" description="Rap-GAP" evidence="3">
    <location>
        <begin position="1436"/>
        <end position="1673"/>
    </location>
</feature>
<evidence type="ECO:0000256" key="2">
    <source>
        <dbReference type="SAM" id="MobiDB-lite"/>
    </source>
</evidence>
<evidence type="ECO:0000313" key="5">
    <source>
        <dbReference type="Proteomes" id="UP001217582"/>
    </source>
</evidence>
<accession>A0AAJ5Z2P0</accession>
<protein>
    <submittedName>
        <fullName evidence="4">Tuberous sclerosis 2-like protein</fullName>
    </submittedName>
</protein>
<gene>
    <name evidence="4" type="primary">TSC2</name>
    <name evidence="4" type="ORF">MARU1_003696</name>
</gene>
<dbReference type="GO" id="GO:0005096">
    <property type="term" value="F:GTPase activator activity"/>
    <property type="evidence" value="ECO:0007669"/>
    <property type="project" value="UniProtKB-KW"/>
</dbReference>
<dbReference type="EMBL" id="CP119923">
    <property type="protein sequence ID" value="WFD17637.1"/>
    <property type="molecule type" value="Genomic_DNA"/>
</dbReference>
<dbReference type="FunFam" id="3.40.50.11210:FF:000007">
    <property type="entry name" value="Tuberous sclerosis 2"/>
    <property type="match status" value="1"/>
</dbReference>
<dbReference type="InterPro" id="IPR000331">
    <property type="entry name" value="Rap/Ran_GAP_dom"/>
</dbReference>
<name>A0AAJ5Z2P0_9BASI</name>
<dbReference type="Pfam" id="PF02145">
    <property type="entry name" value="Rap_GAP"/>
    <property type="match status" value="1"/>
</dbReference>
<dbReference type="GO" id="GO:0033596">
    <property type="term" value="C:TSC1-TSC2 complex"/>
    <property type="evidence" value="ECO:0007669"/>
    <property type="project" value="TreeGrafter"/>
</dbReference>
<evidence type="ECO:0000259" key="3">
    <source>
        <dbReference type="PROSITE" id="PS50085"/>
    </source>
</evidence>
<keyword evidence="5" id="KW-1185">Reference proteome</keyword>
<reference evidence="4 5" key="1">
    <citation type="submission" date="2023-03" db="EMBL/GenBank/DDBJ databases">
        <title>Mating type loci evolution in Malassezia.</title>
        <authorList>
            <person name="Coelho M.A."/>
        </authorList>
    </citation>
    <scope>NUCLEOTIDE SEQUENCE [LARGE SCALE GENOMIC DNA]</scope>
    <source>
        <strain evidence="4 5">CBS 13387</strain>
    </source>
</reference>
<dbReference type="GO" id="GO:0032007">
    <property type="term" value="P:negative regulation of TOR signaling"/>
    <property type="evidence" value="ECO:0007669"/>
    <property type="project" value="TreeGrafter"/>
</dbReference>
<dbReference type="Pfam" id="PF11864">
    <property type="entry name" value="DUF3384"/>
    <property type="match status" value="1"/>
</dbReference>
<sequence length="1693" mass="191214">MDSDPPKTGASGKTGLGVPFLLSFRTRSSAGSSSDSARSSNTRAQSDVLGELRSAIEQLLQPKVSLQNQRSCIRLVIDTLKRDPSELDSILDPAIATPLVSSLVVLCSRLLRDTFAYEIRLLSCELLTSTLKYADVSTQSVSSELSKEEAMATGWNAVMPSRAMSMLDRALLYRLVVNLHRYDHWNVPLIVDEPELAFQTLSSQLSALLVLTRDGRDIFAFKGILNVLMKWLRYTCGAMLMLRTQSDSNVMALSEHCMGTLVNLLASICKFNASRLDKKQMEQFVNGLCGIVLYPRIPRYQAPTNTSKGYSYYDTQGLNIFLTTPTLKPVDEEPKWTPPTEMLGIPIGVDDVDFPPFREQDIRVFVKVLDAVFCYAFIPSECLTQCVLSFCRVIGLPIAQADQKELIFRLAQRSVDIQAELQGILNNFLSSHFVHSVIQRLYEILCGPRHGPRSIRVGAFLFIYATMIWSVQRRIEQGAHVKQQYPILPQSVFEGIVHGALLEGDDVIDLISLFLIDDYLPQREACPEAIVFDNIPARNRQTPKPLCTLYPDSGQSCWNVVLDLTLIMNRHLSRHRRGMKELSLSSFVLHVLVFLLCTRTDQYIISKPFVSSSFWALAPFIPDCVLLSVIKENEKQHMYLPSSPDWLDKLTELVDTFYPRAQSDILALRALPSVNSRHYALQIITKVYECVQDLPRLLEPLIDQVIMPLTKRATRQETNMEIGVSLRRIMRHAMTTTVCHPSIGKNRPFFYMLHDLSDAVFRAEPSLADSTQAVAQHSRQRSLGPHNVNDVRDGRLRFTRATRSTRDLIVLFMQLSFGITDPADMLPEFDVTSNGSHARLRECSVAIFRELLRMVRSNTPFSSGSNDANASSCVPPQLRQVILRWMLRLRSDRQHRIYFQDHVEDFSKSLMTILSRTEESDSLSILSYDPRHSELKMPSWSSRIWTVFENEELLSADGSNHAESCPLLFPVSEYLNTIVHVLQTETDWDVLSTLLVHLPSQLNNMHLFCGKKASAEICGLRNWLCPLLLEQKPLSYLVLPEDVRRTDVTAVLYATLKVLISYHRHFTRVQQDELVETFVVGLSHSQTVAQPCVRALVVAGYEISKSFTRQWTNILVKLSTIMSSITMSVHILELLAEFSSVQALYANFTEADYRRVFGIALQYIQFHESVAAGSTHENLRSSAAKFVLAQYVLLLAYNNISQWFMTLRLSERAKHASYITQGLVLANEGRDSLSDQTIVCLDFLARFTYSNALPKPSRSLLHMLLDQKGQEPPGPGFTWIVGKGLVTVRPMARNGTYELVVRRPSGTVSFVSRMENMTSDDRTAEERTADILAAAIEHWKKQGSIAKPVIRAPGETEPTVTPSSKPDNSEEPNPKSNSEKEEITNSGAHELEKPALHRTSGMEPIFLALQFSGYPDKSQDKPPVLLPQDASTDRLLRAMDLTPVYDFHKIGLLYVGFEQTKEQEILSNTHGSMAYMRFLSCLGDLIPLRGQEDVYTGGLDRQADEHGKYAYVWRDYSRQIVFHTSTLMPNHENDVNRASKKALIGNDYVHIVFNDSGLPYEFGTIPSQFNFVNIIVSPHSSVRDGVDYAVSDDTYFHVTLQLRPGLPDFSPAGEGCLVSSATLPRFVRNLAMQSDIISQIYLDTAESMVPFANNRVIRLHHIERYQQQLMTKRAETEMLDDNTVYDFTKTLIK</sequence>
<proteinExistence type="predicted"/>
<dbReference type="PANTHER" id="PTHR10063:SF0">
    <property type="entry name" value="TUBERIN"/>
    <property type="match status" value="1"/>
</dbReference>
<dbReference type="GO" id="GO:0051056">
    <property type="term" value="P:regulation of small GTPase mediated signal transduction"/>
    <property type="evidence" value="ECO:0007669"/>
    <property type="project" value="InterPro"/>
</dbReference>
<dbReference type="InterPro" id="IPR018515">
    <property type="entry name" value="Tuberin-type_domain"/>
</dbReference>
<dbReference type="SUPFAM" id="SSF111347">
    <property type="entry name" value="Rap/Ran-GAP"/>
    <property type="match status" value="1"/>
</dbReference>
<dbReference type="InterPro" id="IPR027107">
    <property type="entry name" value="Tuberin/Ral-act_asu"/>
</dbReference>
<keyword evidence="1" id="KW-0343">GTPase activation</keyword>
<dbReference type="Gene3D" id="3.40.50.11210">
    <property type="entry name" value="Rap/Ran-GAP"/>
    <property type="match status" value="1"/>
</dbReference>
<dbReference type="Pfam" id="PF03542">
    <property type="entry name" value="Tuberin"/>
    <property type="match status" value="1"/>
</dbReference>
<dbReference type="PROSITE" id="PS50085">
    <property type="entry name" value="RAPGAP"/>
    <property type="match status" value="1"/>
</dbReference>
<organism evidence="4 5">
    <name type="scientific">Malassezia arunalokei</name>
    <dbReference type="NCBI Taxonomy" id="1514897"/>
    <lineage>
        <taxon>Eukaryota</taxon>
        <taxon>Fungi</taxon>
        <taxon>Dikarya</taxon>
        <taxon>Basidiomycota</taxon>
        <taxon>Ustilaginomycotina</taxon>
        <taxon>Malasseziomycetes</taxon>
        <taxon>Malasseziales</taxon>
        <taxon>Malasseziaceae</taxon>
        <taxon>Malassezia</taxon>
    </lineage>
</organism>
<evidence type="ECO:0000313" key="4">
    <source>
        <dbReference type="EMBL" id="WFD17637.1"/>
    </source>
</evidence>
<dbReference type="PANTHER" id="PTHR10063">
    <property type="entry name" value="TUBERIN"/>
    <property type="match status" value="1"/>
</dbReference>
<evidence type="ECO:0000256" key="1">
    <source>
        <dbReference type="ARBA" id="ARBA00022468"/>
    </source>
</evidence>
<feature type="region of interest" description="Disordered" evidence="2">
    <location>
        <begin position="1345"/>
        <end position="1385"/>
    </location>
</feature>
<dbReference type="InterPro" id="IPR035974">
    <property type="entry name" value="Rap/Ran-GAP_sf"/>
</dbReference>
<dbReference type="GO" id="GO:0005634">
    <property type="term" value="C:nucleus"/>
    <property type="evidence" value="ECO:0007669"/>
    <property type="project" value="InterPro"/>
</dbReference>
<dbReference type="Proteomes" id="UP001217582">
    <property type="component" value="Chromosome 8"/>
</dbReference>